<dbReference type="Gene3D" id="3.90.1490.10">
    <property type="entry name" value="putative n-type atp pyrophosphatase, domain 2"/>
    <property type="match status" value="1"/>
</dbReference>
<dbReference type="Pfam" id="PF01042">
    <property type="entry name" value="Ribonuc_L-PSP"/>
    <property type="match status" value="1"/>
</dbReference>
<dbReference type="EMBL" id="JAVDPF010000006">
    <property type="protein sequence ID" value="KAL1882421.1"/>
    <property type="molecule type" value="Genomic_DNA"/>
</dbReference>
<reference evidence="6 7" key="1">
    <citation type="journal article" date="2024" name="IMA Fungus">
        <title>IMA Genome - F19 : A genome assembly and annotation guide to empower mycologists, including annotated draft genome sequences of Ceratocystis pirilliformis, Diaporthe australafricana, Fusarium ophioides, Paecilomyces lecythidis, and Sporothrix stenoceras.</title>
        <authorList>
            <person name="Aylward J."/>
            <person name="Wilson A.M."/>
            <person name="Visagie C.M."/>
            <person name="Spraker J."/>
            <person name="Barnes I."/>
            <person name="Buitendag C."/>
            <person name="Ceriani C."/>
            <person name="Del Mar Angel L."/>
            <person name="du Plessis D."/>
            <person name="Fuchs T."/>
            <person name="Gasser K."/>
            <person name="Kramer D."/>
            <person name="Li W."/>
            <person name="Munsamy K."/>
            <person name="Piso A."/>
            <person name="Price J.L."/>
            <person name="Sonnekus B."/>
            <person name="Thomas C."/>
            <person name="van der Nest A."/>
            <person name="van Dijk A."/>
            <person name="van Heerden A."/>
            <person name="van Vuuren N."/>
            <person name="Yilmaz N."/>
            <person name="Duong T.A."/>
            <person name="van der Merwe N.A."/>
            <person name="Wingfield M.J."/>
            <person name="Wingfield B.D."/>
        </authorList>
    </citation>
    <scope>NUCLEOTIDE SEQUENCE [LARGE SCALE GENOMIC DNA]</scope>
    <source>
        <strain evidence="6 7">CMW 18167</strain>
    </source>
</reference>
<evidence type="ECO:0000256" key="5">
    <source>
        <dbReference type="ARBA" id="ARBA00048108"/>
    </source>
</evidence>
<comment type="catalytic activity">
    <reaction evidence="5">
        <text>diphthine-[translation elongation factor 2] + NH4(+) + ATP = diphthamide-[translation elongation factor 2] + AMP + diphosphate + H(+)</text>
        <dbReference type="Rhea" id="RHEA:19753"/>
        <dbReference type="Rhea" id="RHEA-COMP:10172"/>
        <dbReference type="Rhea" id="RHEA-COMP:10174"/>
        <dbReference type="ChEBI" id="CHEBI:15378"/>
        <dbReference type="ChEBI" id="CHEBI:16692"/>
        <dbReference type="ChEBI" id="CHEBI:28938"/>
        <dbReference type="ChEBI" id="CHEBI:30616"/>
        <dbReference type="ChEBI" id="CHEBI:33019"/>
        <dbReference type="ChEBI" id="CHEBI:82696"/>
        <dbReference type="ChEBI" id="CHEBI:456215"/>
        <dbReference type="EC" id="6.3.1.14"/>
    </reaction>
</comment>
<dbReference type="InterPro" id="IPR006175">
    <property type="entry name" value="YjgF/YER057c/UK114"/>
</dbReference>
<dbReference type="InterPro" id="IPR002761">
    <property type="entry name" value="Diphthami_syn_dom"/>
</dbReference>
<dbReference type="PANTHER" id="PTHR12196">
    <property type="entry name" value="DOMAIN OF UNKNOWN FUNCTION 71 DUF71 -CONTAINING PROTEIN"/>
    <property type="match status" value="1"/>
</dbReference>
<proteinExistence type="predicted"/>
<organism evidence="6 7">
    <name type="scientific">Paecilomyces lecythidis</name>
    <dbReference type="NCBI Taxonomy" id="3004212"/>
    <lineage>
        <taxon>Eukaryota</taxon>
        <taxon>Fungi</taxon>
        <taxon>Dikarya</taxon>
        <taxon>Ascomycota</taxon>
        <taxon>Pezizomycotina</taxon>
        <taxon>Eurotiomycetes</taxon>
        <taxon>Eurotiomycetidae</taxon>
        <taxon>Eurotiales</taxon>
        <taxon>Thermoascaceae</taxon>
        <taxon>Paecilomyces</taxon>
    </lineage>
</organism>
<dbReference type="NCBIfam" id="TIGR00290">
    <property type="entry name" value="MJ0570_dom"/>
    <property type="match status" value="1"/>
</dbReference>
<dbReference type="CDD" id="cd01994">
    <property type="entry name" value="AANH_PF0828-like"/>
    <property type="match status" value="1"/>
</dbReference>
<keyword evidence="7" id="KW-1185">Reference proteome</keyword>
<evidence type="ECO:0000256" key="3">
    <source>
        <dbReference type="ARBA" id="ARBA00029814"/>
    </source>
</evidence>
<dbReference type="SUPFAM" id="SSF52402">
    <property type="entry name" value="Adenine nucleotide alpha hydrolases-like"/>
    <property type="match status" value="1"/>
</dbReference>
<dbReference type="CDD" id="cd06156">
    <property type="entry name" value="eu_AANH_C_2"/>
    <property type="match status" value="1"/>
</dbReference>
<dbReference type="Gene3D" id="3.30.1330.40">
    <property type="entry name" value="RutC-like"/>
    <property type="match status" value="2"/>
</dbReference>
<dbReference type="SUPFAM" id="SSF55298">
    <property type="entry name" value="YjgF-like"/>
    <property type="match status" value="2"/>
</dbReference>
<evidence type="ECO:0000313" key="7">
    <source>
        <dbReference type="Proteomes" id="UP001583193"/>
    </source>
</evidence>
<evidence type="ECO:0000256" key="1">
    <source>
        <dbReference type="ARBA" id="ARBA00012089"/>
    </source>
</evidence>
<evidence type="ECO:0000256" key="2">
    <source>
        <dbReference type="ARBA" id="ARBA00018426"/>
    </source>
</evidence>
<evidence type="ECO:0000313" key="6">
    <source>
        <dbReference type="EMBL" id="KAL1882421.1"/>
    </source>
</evidence>
<dbReference type="InterPro" id="IPR014729">
    <property type="entry name" value="Rossmann-like_a/b/a_fold"/>
</dbReference>
<gene>
    <name evidence="6" type="ORF">Plec18167_002837</name>
</gene>
<dbReference type="Gene3D" id="3.40.50.620">
    <property type="entry name" value="HUPs"/>
    <property type="match status" value="1"/>
</dbReference>
<evidence type="ECO:0000256" key="4">
    <source>
        <dbReference type="ARBA" id="ARBA00031552"/>
    </source>
</evidence>
<dbReference type="PANTHER" id="PTHR12196:SF2">
    <property type="entry name" value="DIPHTHINE--AMMONIA LIGASE"/>
    <property type="match status" value="1"/>
</dbReference>
<dbReference type="EC" id="6.3.1.14" evidence="1"/>
<sequence length="787" mass="84981">MAPVCTSTSTATSSAGLNVIALISGGKDSLYSILHCIKHGHRVVALANLHPPLPPATSPDEAGPEEQEDMDSFMYQTIGHGVIPLYETALGIPLYRAAITGGAVDTSRIYRNDDKNPNGQTQVHALGDVADETESLIPLLRRIKEAHPEANAVSAGAILSTYQRTRIENVAGRLGLVPLAWLWMYPILPPSEESRDSDGSSSATAEAGLLEDMAVCGCDARIIKVASGGLDAGFLWGNVASSSGDVRRRVVKAMKRFAAESLGGAVLGEGGEYETLAIDGPSFLWKQRISIEEKEECSGDGGVAYVKIKSAKCLPKETDSAGITPQQVRQPSLFDKSFEDLLNGIQSEKYEDIASGSGLTTGNGASDGIIESEVLKGKATWDISNITAPEAGVDAGTQMRGILVKLKELLKSAGAEVPLGHRTTDDIVFATVLLRSMKDFASMNNIYMQLFKRPNPPARVCVACGDSLPEGVEVMLSVVVDLGPRDLRHGLHVQSRSYWAPANIGPYSQAITIPSEPDTRVETCGGLVYIAGQIPLEPASMEIPCGLSGPGENWFENYTLHAVLSLQHLWRIGTATQVDWWLGGIAFLAGEDTTDVKARIAWDLWEKIHQRDVNEDDEDEPEFDAWDLKYGRQGALGGTKEVLHSLPNFEVVDGSSTTPPFLAVQVAELPRGSDVEWQGLGLRCQQVTLSEKVDEGRKSYSSATKDGNVFLTIEIDIVEPGTRLDEQLQHAVHDYCADMNMSQAVIYTAYPLRQGLWPGQIVPCKSVWGSRGRKLAAGIILHAQSRR</sequence>
<dbReference type="InterPro" id="IPR035959">
    <property type="entry name" value="RutC-like_sf"/>
</dbReference>
<dbReference type="CDD" id="cd06155">
    <property type="entry name" value="eu_AANH_C_1"/>
    <property type="match status" value="1"/>
</dbReference>
<name>A0ABR3Y2B7_9EURO</name>
<protein>
    <recommendedName>
        <fullName evidence="2">Diphthine--ammonia ligase</fullName>
        <ecNumber evidence="1">6.3.1.14</ecNumber>
    </recommendedName>
    <alternativeName>
        <fullName evidence="3">Diphthamide synthase</fullName>
    </alternativeName>
    <alternativeName>
        <fullName evidence="4">Diphthamide synthetase</fullName>
    </alternativeName>
</protein>
<accession>A0ABR3Y2B7</accession>
<dbReference type="InterPro" id="IPR030662">
    <property type="entry name" value="DPH6/MJ0570"/>
</dbReference>
<dbReference type="Proteomes" id="UP001583193">
    <property type="component" value="Unassembled WGS sequence"/>
</dbReference>
<comment type="caution">
    <text evidence="6">The sequence shown here is derived from an EMBL/GenBank/DDBJ whole genome shotgun (WGS) entry which is preliminary data.</text>
</comment>